<name>A0A1Q9EFG3_SYMMI</name>
<evidence type="ECO:0000313" key="2">
    <source>
        <dbReference type="EMBL" id="OLQ06141.1"/>
    </source>
</evidence>
<feature type="signal peptide" evidence="1">
    <location>
        <begin position="1"/>
        <end position="31"/>
    </location>
</feature>
<reference evidence="2 3" key="1">
    <citation type="submission" date="2016-02" db="EMBL/GenBank/DDBJ databases">
        <title>Genome analysis of coral dinoflagellate symbionts highlights evolutionary adaptations to a symbiotic lifestyle.</title>
        <authorList>
            <person name="Aranda M."/>
            <person name="Li Y."/>
            <person name="Liew Y.J."/>
            <person name="Baumgarten S."/>
            <person name="Simakov O."/>
            <person name="Wilson M."/>
            <person name="Piel J."/>
            <person name="Ashoor H."/>
            <person name="Bougouffa S."/>
            <person name="Bajic V.B."/>
            <person name="Ryu T."/>
            <person name="Ravasi T."/>
            <person name="Bayer T."/>
            <person name="Micklem G."/>
            <person name="Kim H."/>
            <person name="Bhak J."/>
            <person name="Lajeunesse T.C."/>
            <person name="Voolstra C.R."/>
        </authorList>
    </citation>
    <scope>NUCLEOTIDE SEQUENCE [LARGE SCALE GENOMIC DNA]</scope>
    <source>
        <strain evidence="2 3">CCMP2467</strain>
    </source>
</reference>
<gene>
    <name evidence="2" type="ORF">AK812_SmicGene10571</name>
</gene>
<dbReference type="EMBL" id="LSRX01000166">
    <property type="protein sequence ID" value="OLQ06141.1"/>
    <property type="molecule type" value="Genomic_DNA"/>
</dbReference>
<dbReference type="Proteomes" id="UP000186817">
    <property type="component" value="Unassembled WGS sequence"/>
</dbReference>
<comment type="caution">
    <text evidence="2">The sequence shown here is derived from an EMBL/GenBank/DDBJ whole genome shotgun (WGS) entry which is preliminary data.</text>
</comment>
<dbReference type="AlphaFoldDB" id="A0A1Q9EFG3"/>
<evidence type="ECO:0000313" key="3">
    <source>
        <dbReference type="Proteomes" id="UP000186817"/>
    </source>
</evidence>
<evidence type="ECO:0000256" key="1">
    <source>
        <dbReference type="SAM" id="SignalP"/>
    </source>
</evidence>
<keyword evidence="1" id="KW-0732">Signal</keyword>
<feature type="chain" id="PRO_5012141459" evidence="1">
    <location>
        <begin position="32"/>
        <end position="364"/>
    </location>
</feature>
<dbReference type="PROSITE" id="PS51257">
    <property type="entry name" value="PROKAR_LIPOPROTEIN"/>
    <property type="match status" value="1"/>
</dbReference>
<protein>
    <submittedName>
        <fullName evidence="2">Uncharacterized protein</fullName>
    </submittedName>
</protein>
<proteinExistence type="predicted"/>
<organism evidence="2 3">
    <name type="scientific">Symbiodinium microadriaticum</name>
    <name type="common">Dinoflagellate</name>
    <name type="synonym">Zooxanthella microadriatica</name>
    <dbReference type="NCBI Taxonomy" id="2951"/>
    <lineage>
        <taxon>Eukaryota</taxon>
        <taxon>Sar</taxon>
        <taxon>Alveolata</taxon>
        <taxon>Dinophyceae</taxon>
        <taxon>Suessiales</taxon>
        <taxon>Symbiodiniaceae</taxon>
        <taxon>Symbiodinium</taxon>
    </lineage>
</organism>
<keyword evidence="3" id="KW-1185">Reference proteome</keyword>
<accession>A0A1Q9EFG3</accession>
<sequence>MACRFGLPSSAEVKVQVLGHLLLLSVSACQCIVDLSRSGRHSGSRTLRRLHVKDFAEAQENLEQRLRAGGRNMFARGSPLVRRSAAHAAWKQWAHSDIIQVIADPQSMATGLEYSPRHGILPRPGTGSIACCRSFVPSHDNKKIQKQRCIYLALFWLALRTVVRRALDFGVKSVGRDAAGGQAKAVLMGDNCHATLHDPNCASRFRDTTLRVSSAFRGSKVVRACLPICLGMSRAEELPVGKLSCRAEEACAAAKNGLKHRLHVAVAFYRIANTPVTTTGYDTAHTSFDWRVEGTLQSHRVLYVSGSDYLSCSIAIECPCGYEESPVRELLDPNIWQKSESAVPDVGMFRIAELQLWAMFEKWL</sequence>